<evidence type="ECO:0000256" key="1">
    <source>
        <dbReference type="SAM" id="MobiDB-lite"/>
    </source>
</evidence>
<feature type="region of interest" description="Disordered" evidence="1">
    <location>
        <begin position="276"/>
        <end position="298"/>
    </location>
</feature>
<dbReference type="Proteomes" id="UP000076154">
    <property type="component" value="Unassembled WGS sequence"/>
</dbReference>
<dbReference type="AlphaFoldDB" id="A0A369JBZ7"/>
<organism evidence="2 3">
    <name type="scientific">Hypsizygus marmoreus</name>
    <name type="common">White beech mushroom</name>
    <name type="synonym">Agaricus marmoreus</name>
    <dbReference type="NCBI Taxonomy" id="39966"/>
    <lineage>
        <taxon>Eukaryota</taxon>
        <taxon>Fungi</taxon>
        <taxon>Dikarya</taxon>
        <taxon>Basidiomycota</taxon>
        <taxon>Agaricomycotina</taxon>
        <taxon>Agaricomycetes</taxon>
        <taxon>Agaricomycetidae</taxon>
        <taxon>Agaricales</taxon>
        <taxon>Tricholomatineae</taxon>
        <taxon>Lyophyllaceae</taxon>
        <taxon>Hypsizygus</taxon>
    </lineage>
</organism>
<evidence type="ECO:0000313" key="3">
    <source>
        <dbReference type="Proteomes" id="UP000076154"/>
    </source>
</evidence>
<feature type="region of interest" description="Disordered" evidence="1">
    <location>
        <begin position="452"/>
        <end position="473"/>
    </location>
</feature>
<protein>
    <submittedName>
        <fullName evidence="2">Uncharacterized protein</fullName>
    </submittedName>
</protein>
<reference evidence="2" key="1">
    <citation type="submission" date="2018-04" db="EMBL/GenBank/DDBJ databases">
        <title>Whole genome sequencing of Hypsizygus marmoreus.</title>
        <authorList>
            <person name="Choi I.-G."/>
            <person name="Min B."/>
            <person name="Kim J.-G."/>
            <person name="Kim S."/>
            <person name="Oh Y.-L."/>
            <person name="Kong W.-S."/>
            <person name="Park H."/>
            <person name="Jeong J."/>
            <person name="Song E.-S."/>
        </authorList>
    </citation>
    <scope>NUCLEOTIDE SEQUENCE [LARGE SCALE GENOMIC DNA]</scope>
    <source>
        <strain evidence="2">51987-8</strain>
    </source>
</reference>
<gene>
    <name evidence="2" type="ORF">Hypma_014538</name>
</gene>
<feature type="compositionally biased region" description="Acidic residues" evidence="1">
    <location>
        <begin position="211"/>
        <end position="225"/>
    </location>
</feature>
<dbReference type="OrthoDB" id="3131932at2759"/>
<feature type="region of interest" description="Disordered" evidence="1">
    <location>
        <begin position="176"/>
        <end position="253"/>
    </location>
</feature>
<feature type="compositionally biased region" description="Basic and acidic residues" evidence="1">
    <location>
        <begin position="460"/>
        <end position="473"/>
    </location>
</feature>
<sequence length="760" mass="83912">MVKNNARPIHGARKPLLRLWSGKHIVRKCYNASPSLHSVAHHYQDLLREARVVDLAFHAFEHSNSDMHSTLRGYDSTGWETFAIHRTNDRTCDKIWLYFVDEALSTERISILDEMRSDVELTRVYYARKLTMKNFVRRRHVPVVIRPPHEIHIVENPHTPLVSSVCHQPSGMAHTHVLMYSPPGAESHPPPRMSEKLVRPEVVSKIILEKDSEDESPTDASEDSIYDSLTSSSSPTHASSSSLNSEYSNSFSTSPHADLAMLDTDNDMFTSHSHISVSTSSDATPTPPSLLQDQDLPLDFSDHSPALSLVASDIDGTFSPPDFQDQTFRPLHTIPSLTPSSERLSGTSLIPSSRDFIEDVVGRHRANTLDDVHNNDDHHEARSTADLRRCDTAREGSVEAPGNWSASLRSPASPHRHRLLPTTEPLPATFLVPSAQNFVEDVVGHRRANTLDNVLDNDDDPKTKTTSDAETHAVARDGTLQAAGMPNLPGPASNLADRPLLVADLPVHAHPPLPRRHPLSAPTERLPEISLMPSRPGFVTDDVERGRMNTFDSVHDDVDHHDVRNTTDPRTCSTAREDAGRAADLPMRTPPPLPHPCHLPSVSGRLSEIPLVPARPNFAANDVERGRTSAFDNMLDNDEQLNIKTTTGRRTHDTAREGTVQAASKSNSPFPAFALAEHALVVAGAVMHAHPPLSHQHRLPSMTESLSATSLIPPRTIFAEDDVGRHRANMLFGMLERLTEDGRPIAGPFVLEMKSVCTLP</sequence>
<name>A0A369JBZ7_HYPMA</name>
<feature type="region of interest" description="Disordered" evidence="1">
    <location>
        <begin position="392"/>
        <end position="415"/>
    </location>
</feature>
<proteinExistence type="predicted"/>
<dbReference type="InParanoid" id="A0A369JBZ7"/>
<dbReference type="EMBL" id="LUEZ02000087">
    <property type="protein sequence ID" value="RDB18852.1"/>
    <property type="molecule type" value="Genomic_DNA"/>
</dbReference>
<accession>A0A369JBZ7</accession>
<feature type="compositionally biased region" description="Low complexity" evidence="1">
    <location>
        <begin position="226"/>
        <end position="253"/>
    </location>
</feature>
<evidence type="ECO:0000313" key="2">
    <source>
        <dbReference type="EMBL" id="RDB18852.1"/>
    </source>
</evidence>
<comment type="caution">
    <text evidence="2">The sequence shown here is derived from an EMBL/GenBank/DDBJ whole genome shotgun (WGS) entry which is preliminary data.</text>
</comment>
<keyword evidence="3" id="KW-1185">Reference proteome</keyword>